<dbReference type="SUPFAM" id="SSF54637">
    <property type="entry name" value="Thioesterase/thiol ester dehydrase-isomerase"/>
    <property type="match status" value="1"/>
</dbReference>
<dbReference type="Gene3D" id="3.10.129.10">
    <property type="entry name" value="Hotdog Thioesterase"/>
    <property type="match status" value="1"/>
</dbReference>
<dbReference type="RefSeq" id="WP_062656115.1">
    <property type="nucleotide sequence ID" value="NZ_BCSY01000035.1"/>
</dbReference>
<protein>
    <submittedName>
        <fullName evidence="3">Thioesterase superfamily protein</fullName>
    </submittedName>
</protein>
<dbReference type="PANTHER" id="PTHR31793">
    <property type="entry name" value="4-HYDROXYBENZOYL-COA THIOESTERASE FAMILY MEMBER"/>
    <property type="match status" value="1"/>
</dbReference>
<evidence type="ECO:0000256" key="1">
    <source>
        <dbReference type="ARBA" id="ARBA00005953"/>
    </source>
</evidence>
<dbReference type="InterPro" id="IPR029069">
    <property type="entry name" value="HotDog_dom_sf"/>
</dbReference>
<dbReference type="OrthoDB" id="9799036at2"/>
<dbReference type="EMBL" id="BCSY01000035">
    <property type="protein sequence ID" value="GAS94363.1"/>
    <property type="molecule type" value="Genomic_DNA"/>
</dbReference>
<dbReference type="InterPro" id="IPR050563">
    <property type="entry name" value="4-hydroxybenzoyl-CoA_TE"/>
</dbReference>
<sequence length="139" mass="15246">MDEAPTLSQFALHAYDKLRYADTDRQGHVNNSVFSTALETGRVELLYASDGGIVEPNKSFVIARLELDFRGELIWPGEVAIGTSVESVGRTSFTLAQALFQRDRCVAIARTVIVQVDDETHRATPLSAVAATRLVNLQP</sequence>
<dbReference type="STRING" id="228230.RMCC_1329"/>
<evidence type="ECO:0000256" key="2">
    <source>
        <dbReference type="ARBA" id="ARBA00022801"/>
    </source>
</evidence>
<evidence type="ECO:0000313" key="4">
    <source>
        <dbReference type="Proteomes" id="UP000069443"/>
    </source>
</evidence>
<gene>
    <name evidence="3" type="ORF">RMCC_1329</name>
</gene>
<evidence type="ECO:0000313" key="3">
    <source>
        <dbReference type="EMBL" id="GAS94363.1"/>
    </source>
</evidence>
<dbReference type="CDD" id="cd00586">
    <property type="entry name" value="4HBT"/>
    <property type="match status" value="1"/>
</dbReference>
<accession>A0A100WAA0</accession>
<name>A0A100WAA0_MYCCR</name>
<keyword evidence="2" id="KW-0378">Hydrolase</keyword>
<dbReference type="Pfam" id="PF13279">
    <property type="entry name" value="4HBT_2"/>
    <property type="match status" value="1"/>
</dbReference>
<comment type="caution">
    <text evidence="3">The sequence shown here is derived from an EMBL/GenBank/DDBJ whole genome shotgun (WGS) entry which is preliminary data.</text>
</comment>
<dbReference type="Proteomes" id="UP000069443">
    <property type="component" value="Unassembled WGS sequence"/>
</dbReference>
<reference evidence="4" key="1">
    <citation type="journal article" date="2016" name="Genome Announc.">
        <title>Draft Genome Sequences of Five Rapidly Growing Mycobacterium Species, M. thermoresistibile, M. fortuitum subsp. acetamidolyticum, M. canariasense, M. brisbanense, and M. novocastrense.</title>
        <authorList>
            <person name="Katahira K."/>
            <person name="Ogura Y."/>
            <person name="Gotoh Y."/>
            <person name="Hayashi T."/>
        </authorList>
    </citation>
    <scope>NUCLEOTIDE SEQUENCE [LARGE SCALE GENOMIC DNA]</scope>
    <source>
        <strain evidence="4">JCM15298</strain>
    </source>
</reference>
<dbReference type="AlphaFoldDB" id="A0A100WAA0"/>
<organism evidence="3 4">
    <name type="scientific">Mycolicibacterium canariasense</name>
    <name type="common">Mycobacterium canariasense</name>
    <dbReference type="NCBI Taxonomy" id="228230"/>
    <lineage>
        <taxon>Bacteria</taxon>
        <taxon>Bacillati</taxon>
        <taxon>Actinomycetota</taxon>
        <taxon>Actinomycetes</taxon>
        <taxon>Mycobacteriales</taxon>
        <taxon>Mycobacteriaceae</taxon>
        <taxon>Mycolicibacterium</taxon>
    </lineage>
</organism>
<dbReference type="PANTHER" id="PTHR31793:SF27">
    <property type="entry name" value="NOVEL THIOESTERASE SUPERFAMILY DOMAIN AND SAPOSIN A-TYPE DOMAIN CONTAINING PROTEIN (0610012H03RIK)"/>
    <property type="match status" value="1"/>
</dbReference>
<dbReference type="GO" id="GO:0047617">
    <property type="term" value="F:fatty acyl-CoA hydrolase activity"/>
    <property type="evidence" value="ECO:0007669"/>
    <property type="project" value="TreeGrafter"/>
</dbReference>
<reference evidence="4" key="2">
    <citation type="submission" date="2016-02" db="EMBL/GenBank/DDBJ databases">
        <title>Draft genome sequence of five rapidly growing Mycobacterium species.</title>
        <authorList>
            <person name="Katahira K."/>
            <person name="Gotou Y."/>
            <person name="Iida K."/>
            <person name="Ogura Y."/>
            <person name="Hayashi T."/>
        </authorList>
    </citation>
    <scope>NUCLEOTIDE SEQUENCE [LARGE SCALE GENOMIC DNA]</scope>
    <source>
        <strain evidence="4">JCM15298</strain>
    </source>
</reference>
<proteinExistence type="inferred from homology"/>
<keyword evidence="4" id="KW-1185">Reference proteome</keyword>
<comment type="similarity">
    <text evidence="1">Belongs to the 4-hydroxybenzoyl-CoA thioesterase family.</text>
</comment>